<evidence type="ECO:0000313" key="1">
    <source>
        <dbReference type="EMBL" id="ACN36796.1"/>
    </source>
</evidence>
<proteinExistence type="evidence at transcript level"/>
<dbReference type="AlphaFoldDB" id="C0PNN0"/>
<name>C0PNN0_MAIZE</name>
<reference evidence="1" key="1">
    <citation type="journal article" date="2009" name="PLoS Genet.">
        <title>Sequencing, mapping, and analysis of 27,455 maize full-length cDNAs.</title>
        <authorList>
            <person name="Soderlund C."/>
            <person name="Descour A."/>
            <person name="Kudrna D."/>
            <person name="Bomhoff M."/>
            <person name="Boyd L."/>
            <person name="Currie J."/>
            <person name="Angelova A."/>
            <person name="Collura K."/>
            <person name="Wissotski M."/>
            <person name="Ashley E."/>
            <person name="Morrow D."/>
            <person name="Fernandes J."/>
            <person name="Walbot V."/>
            <person name="Yu Y."/>
        </authorList>
    </citation>
    <scope>NUCLEOTIDE SEQUENCE</scope>
    <source>
        <strain evidence="1">B73</strain>
    </source>
</reference>
<dbReference type="EMBL" id="BT069899">
    <property type="protein sequence ID" value="ACN36796.1"/>
    <property type="molecule type" value="mRNA"/>
</dbReference>
<organism evidence="1">
    <name type="scientific">Zea mays</name>
    <name type="common">Maize</name>
    <dbReference type="NCBI Taxonomy" id="4577"/>
    <lineage>
        <taxon>Eukaryota</taxon>
        <taxon>Viridiplantae</taxon>
        <taxon>Streptophyta</taxon>
        <taxon>Embryophyta</taxon>
        <taxon>Tracheophyta</taxon>
        <taxon>Spermatophyta</taxon>
        <taxon>Magnoliopsida</taxon>
        <taxon>Liliopsida</taxon>
        <taxon>Poales</taxon>
        <taxon>Poaceae</taxon>
        <taxon>PACMAD clade</taxon>
        <taxon>Panicoideae</taxon>
        <taxon>Andropogonodae</taxon>
        <taxon>Andropogoneae</taxon>
        <taxon>Tripsacinae</taxon>
        <taxon>Zea</taxon>
    </lineage>
</organism>
<accession>C0PNN0</accession>
<sequence length="45" mass="5007">MAKTFDVVSAHGHQLKMATFLFYANKTIIKASHTSLQGSQYHPSL</sequence>
<protein>
    <submittedName>
        <fullName evidence="1">Uncharacterized protein</fullName>
    </submittedName>
</protein>